<evidence type="ECO:0000256" key="3">
    <source>
        <dbReference type="ARBA" id="ARBA00022475"/>
    </source>
</evidence>
<proteinExistence type="predicted"/>
<feature type="transmembrane region" description="Helical" evidence="8">
    <location>
        <begin position="58"/>
        <end position="86"/>
    </location>
</feature>
<sequence length="677" mass="76709">MPYSRFNKFIQTILHSKYLLSLREAFIALLPYFVSSALALLIINSALFFNLINKSNELYAVLFNGAALILNLFPLIVATSIGFFICKNYGQSGIIGAMLALLSFSLHGQYIIFVQNNFELNPTGATPFAIIIPSISSLLLVLCMRLQPNFDSYLYRVSHFLSEKLRTLLPFSLVFFSFYLFMPILFAIGDIIASWITPDTTNTSVAWLTYQRMLITHGLWFLGIHGDNTFDMLLSPQFLSQPILPGISAKTFYDTFVLISGTGCFAGLILAALCLQRSGHERNIAKLSIPFTIFNFCEIIVFALPIFLNPIMLVPFILVPSVNFLFAYFVLSHGWVGVTNIELSWMTPALVSGYKVSGGVSGVILQSCLIVTSALIYYPFLYWHNRQINFESAINKLTDKLKISEQLRSTGESVFIAHQRDIDYASKELNQVLNDISAGKLKLYYQPQICQISATVNGFEALLRLQKPSGNLVGPYFLDTLIKHDQTDIIDKWVIEQAQRDLAYFRKKDFFPIISININPKVMTDHVLINYLCEKFHQFPNQLKIEVVESGYLSDKNKVIKNILKLRSSKIETVIDDFGTGYSSLSMLADLPIDIVKLDKSLLDNAQEESGADFYTYVVELLHKMDKHLVAEGVESQRQLEFVRGLQIETVQGWYYQKALPKQEIIPYQEHFSSNNS</sequence>
<organism evidence="11 12">
    <name type="scientific">Pseudoalteromonas luteoviolacea S4054</name>
    <dbReference type="NCBI Taxonomy" id="1129367"/>
    <lineage>
        <taxon>Bacteria</taxon>
        <taxon>Pseudomonadati</taxon>
        <taxon>Pseudomonadota</taxon>
        <taxon>Gammaproteobacteria</taxon>
        <taxon>Alteromonadales</taxon>
        <taxon>Pseudoalteromonadaceae</taxon>
        <taxon>Pseudoalteromonas</taxon>
    </lineage>
</organism>
<comment type="caution">
    <text evidence="11">The sequence shown here is derived from an EMBL/GenBank/DDBJ whole genome shotgun (WGS) entry which is preliminary data.</text>
</comment>
<feature type="transmembrane region" description="Helical" evidence="8">
    <location>
        <begin position="93"/>
        <end position="113"/>
    </location>
</feature>
<comment type="subcellular location">
    <subcellularLocation>
        <location evidence="1">Cell membrane</location>
        <topology evidence="1">Multi-pass membrane protein</topology>
    </subcellularLocation>
</comment>
<dbReference type="PANTHER" id="PTHR33121">
    <property type="entry name" value="CYCLIC DI-GMP PHOSPHODIESTERASE PDEF"/>
    <property type="match status" value="1"/>
</dbReference>
<feature type="transmembrane region" description="Helical" evidence="8">
    <location>
        <begin position="125"/>
        <end position="146"/>
    </location>
</feature>
<feature type="transmembrane region" description="Helical" evidence="8">
    <location>
        <begin position="25"/>
        <end position="52"/>
    </location>
</feature>
<dbReference type="SMART" id="SM00052">
    <property type="entry name" value="EAL"/>
    <property type="match status" value="1"/>
</dbReference>
<dbReference type="Pfam" id="PF02378">
    <property type="entry name" value="PTS_EIIC"/>
    <property type="match status" value="1"/>
</dbReference>
<keyword evidence="6 8" id="KW-1133">Transmembrane helix</keyword>
<dbReference type="GO" id="GO:0071111">
    <property type="term" value="F:cyclic-guanylate-specific phosphodiesterase activity"/>
    <property type="evidence" value="ECO:0007669"/>
    <property type="project" value="InterPro"/>
</dbReference>
<dbReference type="Gene3D" id="3.20.20.450">
    <property type="entry name" value="EAL domain"/>
    <property type="match status" value="1"/>
</dbReference>
<evidence type="ECO:0000256" key="5">
    <source>
        <dbReference type="ARBA" id="ARBA00022692"/>
    </source>
</evidence>
<keyword evidence="5 8" id="KW-0812">Transmembrane</keyword>
<dbReference type="SUPFAM" id="SSF141868">
    <property type="entry name" value="EAL domain-like"/>
    <property type="match status" value="1"/>
</dbReference>
<reference evidence="11 12" key="1">
    <citation type="journal article" date="2015" name="BMC Genomics">
        <title>Genome mining reveals unlocked bioactive potential of marine Gram-negative bacteria.</title>
        <authorList>
            <person name="Machado H."/>
            <person name="Sonnenschein E.C."/>
            <person name="Melchiorsen J."/>
            <person name="Gram L."/>
        </authorList>
    </citation>
    <scope>NUCLEOTIDE SEQUENCE [LARGE SCALE GENOMIC DNA]</scope>
    <source>
        <strain evidence="11 12">S4054</strain>
    </source>
</reference>
<dbReference type="InterPro" id="IPR004501">
    <property type="entry name" value="PTS_EIIC_3"/>
</dbReference>
<evidence type="ECO:0000313" key="11">
    <source>
        <dbReference type="EMBL" id="KKE80838.1"/>
    </source>
</evidence>
<feature type="domain" description="PTS EIIC type-3" evidence="10">
    <location>
        <begin position="2"/>
        <end position="380"/>
    </location>
</feature>
<dbReference type="Proteomes" id="UP000033434">
    <property type="component" value="Unassembled WGS sequence"/>
</dbReference>
<keyword evidence="7 8" id="KW-0472">Membrane</keyword>
<dbReference type="GO" id="GO:0005886">
    <property type="term" value="C:plasma membrane"/>
    <property type="evidence" value="ECO:0007669"/>
    <property type="project" value="UniProtKB-SubCell"/>
</dbReference>
<dbReference type="Pfam" id="PF00563">
    <property type="entry name" value="EAL"/>
    <property type="match status" value="1"/>
</dbReference>
<evidence type="ECO:0000313" key="12">
    <source>
        <dbReference type="Proteomes" id="UP000033434"/>
    </source>
</evidence>
<feature type="transmembrane region" description="Helical" evidence="8">
    <location>
        <begin position="314"/>
        <end position="338"/>
    </location>
</feature>
<dbReference type="InterPro" id="IPR003352">
    <property type="entry name" value="PTS_EIIC"/>
</dbReference>
<dbReference type="InterPro" id="IPR035919">
    <property type="entry name" value="EAL_sf"/>
</dbReference>
<name>A0A0F6A465_9GAMM</name>
<dbReference type="PROSITE" id="PS51105">
    <property type="entry name" value="PTS_EIIC_TYPE_3"/>
    <property type="match status" value="1"/>
</dbReference>
<dbReference type="PANTHER" id="PTHR33121:SF70">
    <property type="entry name" value="SIGNALING PROTEIN YKOW"/>
    <property type="match status" value="1"/>
</dbReference>
<evidence type="ECO:0000256" key="6">
    <source>
        <dbReference type="ARBA" id="ARBA00022989"/>
    </source>
</evidence>
<evidence type="ECO:0000259" key="9">
    <source>
        <dbReference type="PROSITE" id="PS50883"/>
    </source>
</evidence>
<dbReference type="RefSeq" id="WP_046358616.1">
    <property type="nucleotide sequence ID" value="NZ_AUXW01000209.1"/>
</dbReference>
<keyword evidence="2" id="KW-0813">Transport</keyword>
<keyword evidence="3" id="KW-1003">Cell membrane</keyword>
<evidence type="ECO:0000256" key="4">
    <source>
        <dbReference type="ARBA" id="ARBA00022597"/>
    </source>
</evidence>
<evidence type="ECO:0000259" key="10">
    <source>
        <dbReference type="PROSITE" id="PS51105"/>
    </source>
</evidence>
<feature type="transmembrane region" description="Helical" evidence="8">
    <location>
        <begin position="255"/>
        <end position="275"/>
    </location>
</feature>
<feature type="transmembrane region" description="Helical" evidence="8">
    <location>
        <begin position="167"/>
        <end position="196"/>
    </location>
</feature>
<evidence type="ECO:0000256" key="8">
    <source>
        <dbReference type="SAM" id="Phobius"/>
    </source>
</evidence>
<evidence type="ECO:0000256" key="2">
    <source>
        <dbReference type="ARBA" id="ARBA00022448"/>
    </source>
</evidence>
<feature type="transmembrane region" description="Helical" evidence="8">
    <location>
        <begin position="359"/>
        <end position="380"/>
    </location>
</feature>
<accession>A0A0F6A465</accession>
<evidence type="ECO:0008006" key="13">
    <source>
        <dbReference type="Google" id="ProtNLM"/>
    </source>
</evidence>
<dbReference type="GO" id="GO:0008982">
    <property type="term" value="F:protein-N(PI)-phosphohistidine-sugar phosphotransferase activity"/>
    <property type="evidence" value="ECO:0007669"/>
    <property type="project" value="InterPro"/>
</dbReference>
<evidence type="ECO:0000256" key="1">
    <source>
        <dbReference type="ARBA" id="ARBA00004651"/>
    </source>
</evidence>
<evidence type="ECO:0000256" key="7">
    <source>
        <dbReference type="ARBA" id="ARBA00023136"/>
    </source>
</evidence>
<feature type="domain" description="EAL" evidence="9">
    <location>
        <begin position="422"/>
        <end position="673"/>
    </location>
</feature>
<dbReference type="InterPro" id="IPR001633">
    <property type="entry name" value="EAL_dom"/>
</dbReference>
<dbReference type="GO" id="GO:0009401">
    <property type="term" value="P:phosphoenolpyruvate-dependent sugar phosphotransferase system"/>
    <property type="evidence" value="ECO:0007669"/>
    <property type="project" value="InterPro"/>
</dbReference>
<dbReference type="PATRIC" id="fig|1129367.4.peg.5376"/>
<dbReference type="CDD" id="cd01948">
    <property type="entry name" value="EAL"/>
    <property type="match status" value="1"/>
</dbReference>
<dbReference type="InterPro" id="IPR050706">
    <property type="entry name" value="Cyclic-di-GMP_PDE-like"/>
</dbReference>
<protein>
    <recommendedName>
        <fullName evidence="13">EAL domain-containing protein</fullName>
    </recommendedName>
</protein>
<keyword evidence="4" id="KW-0762">Sugar transport</keyword>
<gene>
    <name evidence="11" type="ORF">N479_03955</name>
</gene>
<feature type="transmembrane region" description="Helical" evidence="8">
    <location>
        <begin position="287"/>
        <end position="308"/>
    </location>
</feature>
<dbReference type="AlphaFoldDB" id="A0A0F6A465"/>
<dbReference type="PROSITE" id="PS50883">
    <property type="entry name" value="EAL"/>
    <property type="match status" value="1"/>
</dbReference>
<dbReference type="EMBL" id="AUXW01000209">
    <property type="protein sequence ID" value="KKE80838.1"/>
    <property type="molecule type" value="Genomic_DNA"/>
</dbReference>